<dbReference type="Proteomes" id="UP001596368">
    <property type="component" value="Unassembled WGS sequence"/>
</dbReference>
<organism evidence="1 2">
    <name type="scientific">Halobaculum litoreum</name>
    <dbReference type="NCBI Taxonomy" id="3031998"/>
    <lineage>
        <taxon>Archaea</taxon>
        <taxon>Methanobacteriati</taxon>
        <taxon>Methanobacteriota</taxon>
        <taxon>Stenosarchaea group</taxon>
        <taxon>Halobacteria</taxon>
        <taxon>Halobacteriales</taxon>
        <taxon>Haloferacaceae</taxon>
        <taxon>Halobaculum</taxon>
    </lineage>
</organism>
<reference evidence="1 2" key="1">
    <citation type="journal article" date="2019" name="Int. J. Syst. Evol. Microbiol.">
        <title>The Global Catalogue of Microorganisms (GCM) 10K type strain sequencing project: providing services to taxonomists for standard genome sequencing and annotation.</title>
        <authorList>
            <consortium name="The Broad Institute Genomics Platform"/>
            <consortium name="The Broad Institute Genome Sequencing Center for Infectious Disease"/>
            <person name="Wu L."/>
            <person name="Ma J."/>
        </authorList>
    </citation>
    <scope>NUCLEOTIDE SEQUENCE [LARGE SCALE GENOMIC DNA]</scope>
    <source>
        <strain evidence="1 2">DT92</strain>
    </source>
</reference>
<evidence type="ECO:0000313" key="1">
    <source>
        <dbReference type="EMBL" id="MFC7137961.1"/>
    </source>
</evidence>
<comment type="caution">
    <text evidence="1">The sequence shown here is derived from an EMBL/GenBank/DDBJ whole genome shotgun (WGS) entry which is preliminary data.</text>
</comment>
<dbReference type="Gene3D" id="3.30.450.20">
    <property type="entry name" value="PAS domain"/>
    <property type="match status" value="1"/>
</dbReference>
<protein>
    <submittedName>
        <fullName evidence="1">Uncharacterized protein</fullName>
    </submittedName>
</protein>
<dbReference type="SUPFAM" id="SSF55785">
    <property type="entry name" value="PYP-like sensor domain (PAS domain)"/>
    <property type="match status" value="1"/>
</dbReference>
<accession>A0ABD5XVP0</accession>
<evidence type="ECO:0000313" key="2">
    <source>
        <dbReference type="Proteomes" id="UP001596368"/>
    </source>
</evidence>
<proteinExistence type="predicted"/>
<gene>
    <name evidence="1" type="ORF">ACFQRB_18965</name>
</gene>
<sequence length="48" mass="5383">MTERTRQERALAEKESRLRTIVENAPVLLFGRTRKGRSRSSTAAASPP</sequence>
<keyword evidence="2" id="KW-1185">Reference proteome</keyword>
<dbReference type="InterPro" id="IPR035965">
    <property type="entry name" value="PAS-like_dom_sf"/>
</dbReference>
<name>A0ABD5XVP0_9EURY</name>
<dbReference type="AlphaFoldDB" id="A0ABD5XVP0"/>
<dbReference type="EMBL" id="JBHSZG010000008">
    <property type="protein sequence ID" value="MFC7137961.1"/>
    <property type="molecule type" value="Genomic_DNA"/>
</dbReference>